<dbReference type="RefSeq" id="WP_156713847.1">
    <property type="nucleotide sequence ID" value="NZ_WPHG01000004.1"/>
</dbReference>
<dbReference type="EMBL" id="WPHG01000004">
    <property type="protein sequence ID" value="MVA98870.1"/>
    <property type="molecule type" value="Genomic_DNA"/>
</dbReference>
<feature type="transmembrane region" description="Helical" evidence="1">
    <location>
        <begin position="6"/>
        <end position="29"/>
    </location>
</feature>
<dbReference type="AlphaFoldDB" id="A0A844QLP3"/>
<reference evidence="2 3" key="1">
    <citation type="submission" date="2019-12" db="EMBL/GenBank/DDBJ databases">
        <title>Nitratireductor arenosus sp. nov., Isolated from sea sand, Jeju island, South Korea.</title>
        <authorList>
            <person name="Kim W."/>
        </authorList>
    </citation>
    <scope>NUCLEOTIDE SEQUENCE [LARGE SCALE GENOMIC DNA]</scope>
    <source>
        <strain evidence="2 3">CAU 1489</strain>
    </source>
</reference>
<organism evidence="2 3">
    <name type="scientific">Nitratireductor arenosus</name>
    <dbReference type="NCBI Taxonomy" id="2682096"/>
    <lineage>
        <taxon>Bacteria</taxon>
        <taxon>Pseudomonadati</taxon>
        <taxon>Pseudomonadota</taxon>
        <taxon>Alphaproteobacteria</taxon>
        <taxon>Hyphomicrobiales</taxon>
        <taxon>Phyllobacteriaceae</taxon>
        <taxon>Nitratireductor</taxon>
    </lineage>
</organism>
<keyword evidence="1" id="KW-0472">Membrane</keyword>
<protein>
    <submittedName>
        <fullName evidence="2">Uncharacterized protein</fullName>
    </submittedName>
</protein>
<name>A0A844QLP3_9HYPH</name>
<comment type="caution">
    <text evidence="2">The sequence shown here is derived from an EMBL/GenBank/DDBJ whole genome shotgun (WGS) entry which is preliminary data.</text>
</comment>
<accession>A0A844QLP3</accession>
<gene>
    <name evidence="2" type="ORF">GN330_16605</name>
</gene>
<keyword evidence="1" id="KW-1133">Transmembrane helix</keyword>
<keyword evidence="1" id="KW-0812">Transmembrane</keyword>
<evidence type="ECO:0000313" key="2">
    <source>
        <dbReference type="EMBL" id="MVA98870.1"/>
    </source>
</evidence>
<keyword evidence="3" id="KW-1185">Reference proteome</keyword>
<proteinExistence type="predicted"/>
<dbReference type="Proteomes" id="UP000463224">
    <property type="component" value="Unassembled WGS sequence"/>
</dbReference>
<evidence type="ECO:0000256" key="1">
    <source>
        <dbReference type="SAM" id="Phobius"/>
    </source>
</evidence>
<sequence>MTDALVSLAIMIAPIAAVGGALLLALHAFRRAPRDPGKARMGDWE</sequence>
<evidence type="ECO:0000313" key="3">
    <source>
        <dbReference type="Proteomes" id="UP000463224"/>
    </source>
</evidence>